<dbReference type="SUPFAM" id="SSF53271">
    <property type="entry name" value="PRTase-like"/>
    <property type="match status" value="1"/>
</dbReference>
<dbReference type="InterPro" id="IPR029055">
    <property type="entry name" value="Ntn_hydrolases_N"/>
</dbReference>
<keyword evidence="6 7" id="KW-0315">Glutamine amidotransferase</keyword>
<dbReference type="HAMAP" id="MF_01931">
    <property type="entry name" value="PurF"/>
    <property type="match status" value="1"/>
</dbReference>
<feature type="binding site" evidence="7 11">
    <location>
        <position position="452"/>
    </location>
    <ligand>
        <name>[4Fe-4S] cluster</name>
        <dbReference type="ChEBI" id="CHEBI:49883"/>
    </ligand>
</feature>
<comment type="caution">
    <text evidence="13">The sequence shown here is derived from an EMBL/GenBank/DDBJ whole genome shotgun (WGS) entry which is preliminary data.</text>
</comment>
<evidence type="ECO:0000256" key="10">
    <source>
        <dbReference type="PIRSR" id="PIRSR000485-2"/>
    </source>
</evidence>
<evidence type="ECO:0000256" key="1">
    <source>
        <dbReference type="ARBA" id="ARBA00005209"/>
    </source>
</evidence>
<keyword evidence="3 7" id="KW-0328">Glycosyltransferase</keyword>
<dbReference type="AlphaFoldDB" id="A0A7C3Z3Q2"/>
<keyword evidence="7" id="KW-0004">4Fe-4S</keyword>
<evidence type="ECO:0000256" key="11">
    <source>
        <dbReference type="PIRSR" id="PIRSR000485-3"/>
    </source>
</evidence>
<feature type="domain" description="Glutamine amidotransferase type-2" evidence="12">
    <location>
        <begin position="2"/>
        <end position="231"/>
    </location>
</feature>
<feature type="binding site" evidence="7 10">
    <location>
        <position position="360"/>
    </location>
    <ligand>
        <name>Mg(2+)</name>
        <dbReference type="ChEBI" id="CHEBI:18420"/>
    </ligand>
</feature>
<dbReference type="InterPro" id="IPR035584">
    <property type="entry name" value="PurF_N"/>
</dbReference>
<evidence type="ECO:0000256" key="9">
    <source>
        <dbReference type="PIRSR" id="PIRSR000485-1"/>
    </source>
</evidence>
<feature type="binding site" evidence="7 11">
    <location>
        <position position="247"/>
    </location>
    <ligand>
        <name>[4Fe-4S] cluster</name>
        <dbReference type="ChEBI" id="CHEBI:49883"/>
    </ligand>
</feature>
<evidence type="ECO:0000256" key="7">
    <source>
        <dbReference type="HAMAP-Rule" id="MF_01931"/>
    </source>
</evidence>
<keyword evidence="5 7" id="KW-0658">Purine biosynthesis</keyword>
<evidence type="ECO:0000256" key="2">
    <source>
        <dbReference type="ARBA" id="ARBA00010138"/>
    </source>
</evidence>
<dbReference type="GO" id="GO:0006189">
    <property type="term" value="P:'de novo' IMP biosynthetic process"/>
    <property type="evidence" value="ECO:0007669"/>
    <property type="project" value="UniProtKB-UniRule"/>
</dbReference>
<dbReference type="InterPro" id="IPR005854">
    <property type="entry name" value="PurF"/>
</dbReference>
<dbReference type="InterPro" id="IPR000836">
    <property type="entry name" value="PRTase_dom"/>
</dbReference>
<comment type="function">
    <text evidence="7">Catalyzes the formation of phosphoribosylamine from phosphoribosylpyrophosphate (PRPP) and glutamine.</text>
</comment>
<organism evidence="13">
    <name type="scientific">candidate division WOR-3 bacterium</name>
    <dbReference type="NCBI Taxonomy" id="2052148"/>
    <lineage>
        <taxon>Bacteria</taxon>
        <taxon>Bacteria division WOR-3</taxon>
    </lineage>
</organism>
<protein>
    <recommendedName>
        <fullName evidence="7">Amidophosphoribosyltransferase</fullName>
        <shortName evidence="7">ATase</shortName>
        <ecNumber evidence="7">2.4.2.14</ecNumber>
    </recommendedName>
    <alternativeName>
        <fullName evidence="7">Glutamine phosphoribosylpyrophosphate amidotransferase</fullName>
        <shortName evidence="7">GPATase</shortName>
    </alternativeName>
</protein>
<dbReference type="PROSITE" id="PS51278">
    <property type="entry name" value="GATASE_TYPE_2"/>
    <property type="match status" value="1"/>
</dbReference>
<keyword evidence="7 10" id="KW-0479">Metal-binding</keyword>
<dbReference type="CDD" id="cd06223">
    <property type="entry name" value="PRTases_typeI"/>
    <property type="match status" value="1"/>
</dbReference>
<dbReference type="GO" id="GO:0000287">
    <property type="term" value="F:magnesium ion binding"/>
    <property type="evidence" value="ECO:0007669"/>
    <property type="project" value="UniProtKB-UniRule"/>
</dbReference>
<reference evidence="13" key="1">
    <citation type="journal article" date="2020" name="mSystems">
        <title>Genome- and Community-Level Interaction Insights into Carbon Utilization and Element Cycling Functions of Hydrothermarchaeota in Hydrothermal Sediment.</title>
        <authorList>
            <person name="Zhou Z."/>
            <person name="Liu Y."/>
            <person name="Xu W."/>
            <person name="Pan J."/>
            <person name="Luo Z.H."/>
            <person name="Li M."/>
        </authorList>
    </citation>
    <scope>NUCLEOTIDE SEQUENCE [LARGE SCALE GENOMIC DNA]</scope>
    <source>
        <strain evidence="13">SpSt-906</strain>
    </source>
</reference>
<dbReference type="EMBL" id="DTMQ01000043">
    <property type="protein sequence ID" value="HGE99839.1"/>
    <property type="molecule type" value="Genomic_DNA"/>
</dbReference>
<evidence type="ECO:0000256" key="5">
    <source>
        <dbReference type="ARBA" id="ARBA00022755"/>
    </source>
</evidence>
<dbReference type="NCBIfam" id="TIGR01134">
    <property type="entry name" value="purF"/>
    <property type="match status" value="1"/>
</dbReference>
<keyword evidence="4 7" id="KW-0808">Transferase</keyword>
<dbReference type="GO" id="GO:0004044">
    <property type="term" value="F:amidophosphoribosyltransferase activity"/>
    <property type="evidence" value="ECO:0007669"/>
    <property type="project" value="UniProtKB-UniRule"/>
</dbReference>
<dbReference type="UniPathway" id="UPA00074">
    <property type="reaction ID" value="UER00124"/>
</dbReference>
<proteinExistence type="inferred from homology"/>
<dbReference type="GO" id="GO:0009113">
    <property type="term" value="P:purine nucleobase biosynthetic process"/>
    <property type="evidence" value="ECO:0007669"/>
    <property type="project" value="UniProtKB-UniRule"/>
</dbReference>
<comment type="catalytic activity">
    <reaction evidence="7 8">
        <text>5-phospho-beta-D-ribosylamine + L-glutamate + diphosphate = 5-phospho-alpha-D-ribose 1-diphosphate + L-glutamine + H2O</text>
        <dbReference type="Rhea" id="RHEA:14905"/>
        <dbReference type="ChEBI" id="CHEBI:15377"/>
        <dbReference type="ChEBI" id="CHEBI:29985"/>
        <dbReference type="ChEBI" id="CHEBI:33019"/>
        <dbReference type="ChEBI" id="CHEBI:58017"/>
        <dbReference type="ChEBI" id="CHEBI:58359"/>
        <dbReference type="ChEBI" id="CHEBI:58681"/>
        <dbReference type="EC" id="2.4.2.14"/>
    </reaction>
</comment>
<evidence type="ECO:0000313" key="13">
    <source>
        <dbReference type="EMBL" id="HGE99839.1"/>
    </source>
</evidence>
<feature type="binding site" evidence="7 11">
    <location>
        <position position="449"/>
    </location>
    <ligand>
        <name>[4Fe-4S] cluster</name>
        <dbReference type="ChEBI" id="CHEBI:49883"/>
    </ligand>
</feature>
<accession>A0A7C3Z3Q2</accession>
<dbReference type="Gene3D" id="3.40.50.2020">
    <property type="match status" value="1"/>
</dbReference>
<keyword evidence="7 11" id="KW-0408">Iron</keyword>
<dbReference type="Gene3D" id="3.60.20.10">
    <property type="entry name" value="Glutamine Phosphoribosylpyrophosphate, subunit 1, domain 1"/>
    <property type="match status" value="1"/>
</dbReference>
<dbReference type="GO" id="GO:0051539">
    <property type="term" value="F:4 iron, 4 sulfur cluster binding"/>
    <property type="evidence" value="ECO:0007669"/>
    <property type="project" value="UniProtKB-KW"/>
</dbReference>
<feature type="binding site" evidence="7 10">
    <location>
        <position position="297"/>
    </location>
    <ligand>
        <name>Mg(2+)</name>
        <dbReference type="ChEBI" id="CHEBI:18420"/>
    </ligand>
</feature>
<comment type="cofactor">
    <cofactor evidence="7 11">
        <name>[4Fe-4S] cluster</name>
        <dbReference type="ChEBI" id="CHEBI:49883"/>
    </cofactor>
    <text evidence="7 11">Binds 1 [4Fe-4S] cluster per subunit.</text>
</comment>
<comment type="cofactor">
    <cofactor evidence="7 10">
        <name>Mg(2+)</name>
        <dbReference type="ChEBI" id="CHEBI:18420"/>
    </cofactor>
    <text evidence="7 10">Binds 1 Mg(2+) ion per subunit.</text>
</comment>
<comment type="pathway">
    <text evidence="1 7 8">Purine metabolism; IMP biosynthesis via de novo pathway; N(1)-(5-phospho-D-ribosyl)glycinamide from 5-phospho-alpha-D-ribose 1-diphosphate: step 1/2.</text>
</comment>
<keyword evidence="7 11" id="KW-0411">Iron-sulfur</keyword>
<evidence type="ECO:0000256" key="3">
    <source>
        <dbReference type="ARBA" id="ARBA00022676"/>
    </source>
</evidence>
<evidence type="ECO:0000256" key="8">
    <source>
        <dbReference type="PIRNR" id="PIRNR000485"/>
    </source>
</evidence>
<dbReference type="PIRSF" id="PIRSF000485">
    <property type="entry name" value="Amd_phspho_trans"/>
    <property type="match status" value="1"/>
</dbReference>
<evidence type="ECO:0000256" key="4">
    <source>
        <dbReference type="ARBA" id="ARBA00022679"/>
    </source>
</evidence>
<dbReference type="InterPro" id="IPR029057">
    <property type="entry name" value="PRTase-like"/>
</dbReference>
<name>A0A7C3Z3Q2_UNCW3</name>
<dbReference type="Pfam" id="PF00156">
    <property type="entry name" value="Pribosyltran"/>
    <property type="match status" value="1"/>
</dbReference>
<gene>
    <name evidence="7" type="primary">purF</name>
    <name evidence="13" type="ORF">ENX07_07230</name>
</gene>
<feature type="binding site" evidence="7 11">
    <location>
        <position position="396"/>
    </location>
    <ligand>
        <name>[4Fe-4S] cluster</name>
        <dbReference type="ChEBI" id="CHEBI:49883"/>
    </ligand>
</feature>
<evidence type="ECO:0000259" key="12">
    <source>
        <dbReference type="PROSITE" id="PS51278"/>
    </source>
</evidence>
<feature type="binding site" evidence="7 10">
    <location>
        <position position="359"/>
    </location>
    <ligand>
        <name>Mg(2+)</name>
        <dbReference type="ChEBI" id="CHEBI:18420"/>
    </ligand>
</feature>
<dbReference type="InterPro" id="IPR017932">
    <property type="entry name" value="GATase_2_dom"/>
</dbReference>
<evidence type="ECO:0000256" key="6">
    <source>
        <dbReference type="ARBA" id="ARBA00022962"/>
    </source>
</evidence>
<comment type="similarity">
    <text evidence="2 7 8">In the C-terminal section; belongs to the purine/pyrimidine phosphoribosyltransferase family.</text>
</comment>
<dbReference type="CDD" id="cd00715">
    <property type="entry name" value="GPATase_N"/>
    <property type="match status" value="1"/>
</dbReference>
<keyword evidence="7 10" id="KW-0460">Magnesium</keyword>
<feature type="active site" description="Nucleophile" evidence="7 9">
    <location>
        <position position="2"/>
    </location>
</feature>
<dbReference type="Pfam" id="PF13537">
    <property type="entry name" value="GATase_7"/>
    <property type="match status" value="1"/>
</dbReference>
<dbReference type="PANTHER" id="PTHR11907">
    <property type="entry name" value="AMIDOPHOSPHORIBOSYLTRANSFERASE"/>
    <property type="match status" value="1"/>
</dbReference>
<dbReference type="SUPFAM" id="SSF56235">
    <property type="entry name" value="N-terminal nucleophile aminohydrolases (Ntn hydrolases)"/>
    <property type="match status" value="1"/>
</dbReference>
<sequence>MCGVIGIYGEGNVVQEIYEGLLSLQHRGQDSAGIITNNGMFHIKKGIGLVLDVFKEKNLQRLVGNIGIGHVRYPTIGSGSSEDTQPFLVNNPYGIGMAHNGNVTNYFRLRKELIEKRLWSLNSYSDVEVILNILADSILRHRSNKKMPFFFLLREGVKEVFRRVEGSYSCVGVIAGKGLFAFRDPKGIKPLVFGKKGKSYIFASESVSLDLLGYKRERDVEPGELIFIATNRRVYSQKIVKGEPSPCIFEYVYFARPDSVIDGISVYEARLRLGEYLGRECQKEGIRPDVVIPVPDTARAAATTVAEVLGVKMREGLMKNRYIQRTFIMPRPDLRRTAVRQKLNPIRSEIFGKKVLVVDDSIVRGTTSQEIISILRQCEPKEIYLAITCPPLRFPCVYGIDMMTRGEFIARKLTVEEIRKKIGADRLIYQTYEGLVAAVSGKDKTRKFCTACFNGEYPTEIKKEDFLMMERERCRWR</sequence>
<dbReference type="EC" id="2.4.2.14" evidence="7"/>